<keyword evidence="1" id="KW-0479">Metal-binding</keyword>
<protein>
    <recommendedName>
        <fullName evidence="3">C2H2-type domain-containing protein</fullName>
    </recommendedName>
</protein>
<evidence type="ECO:0000256" key="2">
    <source>
        <dbReference type="SAM" id="MobiDB-lite"/>
    </source>
</evidence>
<feature type="domain" description="C2H2-type" evidence="3">
    <location>
        <begin position="301"/>
        <end position="328"/>
    </location>
</feature>
<keyword evidence="1" id="KW-0863">Zinc-finger</keyword>
<proteinExistence type="predicted"/>
<dbReference type="EMBL" id="JADNRY010000450">
    <property type="protein sequence ID" value="KAF9052558.1"/>
    <property type="molecule type" value="Genomic_DNA"/>
</dbReference>
<organism evidence="4 5">
    <name type="scientific">Rhodocollybia butyracea</name>
    <dbReference type="NCBI Taxonomy" id="206335"/>
    <lineage>
        <taxon>Eukaryota</taxon>
        <taxon>Fungi</taxon>
        <taxon>Dikarya</taxon>
        <taxon>Basidiomycota</taxon>
        <taxon>Agaricomycotina</taxon>
        <taxon>Agaricomycetes</taxon>
        <taxon>Agaricomycetidae</taxon>
        <taxon>Agaricales</taxon>
        <taxon>Marasmiineae</taxon>
        <taxon>Omphalotaceae</taxon>
        <taxon>Rhodocollybia</taxon>
    </lineage>
</organism>
<reference evidence="4" key="1">
    <citation type="submission" date="2020-11" db="EMBL/GenBank/DDBJ databases">
        <authorList>
            <consortium name="DOE Joint Genome Institute"/>
            <person name="Ahrendt S."/>
            <person name="Riley R."/>
            <person name="Andreopoulos W."/>
            <person name="Labutti K."/>
            <person name="Pangilinan J."/>
            <person name="Ruiz-Duenas F.J."/>
            <person name="Barrasa J.M."/>
            <person name="Sanchez-Garcia M."/>
            <person name="Camarero S."/>
            <person name="Miyauchi S."/>
            <person name="Serrano A."/>
            <person name="Linde D."/>
            <person name="Babiker R."/>
            <person name="Drula E."/>
            <person name="Ayuso-Fernandez I."/>
            <person name="Pacheco R."/>
            <person name="Padilla G."/>
            <person name="Ferreira P."/>
            <person name="Barriuso J."/>
            <person name="Kellner H."/>
            <person name="Castanera R."/>
            <person name="Alfaro M."/>
            <person name="Ramirez L."/>
            <person name="Pisabarro A.G."/>
            <person name="Kuo A."/>
            <person name="Tritt A."/>
            <person name="Lipzen A."/>
            <person name="He G."/>
            <person name="Yan M."/>
            <person name="Ng V."/>
            <person name="Cullen D."/>
            <person name="Martin F."/>
            <person name="Rosso M.-N."/>
            <person name="Henrissat B."/>
            <person name="Hibbett D."/>
            <person name="Martinez A.T."/>
            <person name="Grigoriev I.V."/>
        </authorList>
    </citation>
    <scope>NUCLEOTIDE SEQUENCE</scope>
    <source>
        <strain evidence="4">AH 40177</strain>
    </source>
</reference>
<sequence>MDRSTYQNSFSSDILASDLEEFDYTVTIELDDSGYSPQLEDGPSERNYNMGENHSMAFKDNSYPNFDPNFASLSLAAFPPENSMLDALNGLRLDTQDLPFYNPRPIDHYHSSPSTSYASSGPPFSASTEGKYPPSPSIFSDAAGSGHIGRGRSRSLSSPYLSAWRARSSSASSFTPPIGRGSGKNRESSVVSDNSSLEHINPLFLSSPVLTPTTPSLCSPTLYTSSLNGSVSSLVPSDSGREDEKAKYRANVATEKTRAASKKRRKKDPTFFCQEPGCNQGFTAKHNLTNHENSHKGIRLFACNHCNDTFITRSVMKRHAKKCPEKKAKAKA</sequence>
<dbReference type="InterPro" id="IPR036236">
    <property type="entry name" value="Znf_C2H2_sf"/>
</dbReference>
<dbReference type="SUPFAM" id="SSF57667">
    <property type="entry name" value="beta-beta-alpha zinc fingers"/>
    <property type="match status" value="1"/>
</dbReference>
<dbReference type="PROSITE" id="PS00028">
    <property type="entry name" value="ZINC_FINGER_C2H2_1"/>
    <property type="match status" value="1"/>
</dbReference>
<dbReference type="PROSITE" id="PS50157">
    <property type="entry name" value="ZINC_FINGER_C2H2_2"/>
    <property type="match status" value="2"/>
</dbReference>
<evidence type="ECO:0000313" key="5">
    <source>
        <dbReference type="Proteomes" id="UP000772434"/>
    </source>
</evidence>
<keyword evidence="1" id="KW-0862">Zinc</keyword>
<dbReference type="AlphaFoldDB" id="A0A9P5TWM1"/>
<dbReference type="OrthoDB" id="3437960at2759"/>
<feature type="region of interest" description="Disordered" evidence="2">
    <location>
        <begin position="111"/>
        <end position="155"/>
    </location>
</feature>
<comment type="caution">
    <text evidence="4">The sequence shown here is derived from an EMBL/GenBank/DDBJ whole genome shotgun (WGS) entry which is preliminary data.</text>
</comment>
<accession>A0A9P5TWM1</accession>
<feature type="region of interest" description="Disordered" evidence="2">
    <location>
        <begin position="170"/>
        <end position="190"/>
    </location>
</feature>
<dbReference type="Gene3D" id="3.30.160.60">
    <property type="entry name" value="Classic Zinc Finger"/>
    <property type="match status" value="1"/>
</dbReference>
<name>A0A9P5TWM1_9AGAR</name>
<evidence type="ECO:0000313" key="4">
    <source>
        <dbReference type="EMBL" id="KAF9052558.1"/>
    </source>
</evidence>
<dbReference type="Proteomes" id="UP000772434">
    <property type="component" value="Unassembled WGS sequence"/>
</dbReference>
<dbReference type="SMART" id="SM00355">
    <property type="entry name" value="ZnF_C2H2"/>
    <property type="match status" value="2"/>
</dbReference>
<evidence type="ECO:0000256" key="1">
    <source>
        <dbReference type="PROSITE-ProRule" id="PRU00042"/>
    </source>
</evidence>
<evidence type="ECO:0000259" key="3">
    <source>
        <dbReference type="PROSITE" id="PS50157"/>
    </source>
</evidence>
<gene>
    <name evidence="4" type="ORF">BDP27DRAFT_1345286</name>
</gene>
<dbReference type="InterPro" id="IPR013087">
    <property type="entry name" value="Znf_C2H2_type"/>
</dbReference>
<keyword evidence="5" id="KW-1185">Reference proteome</keyword>
<feature type="domain" description="C2H2-type" evidence="3">
    <location>
        <begin position="271"/>
        <end position="300"/>
    </location>
</feature>
<dbReference type="GO" id="GO:0008270">
    <property type="term" value="F:zinc ion binding"/>
    <property type="evidence" value="ECO:0007669"/>
    <property type="project" value="UniProtKB-KW"/>
</dbReference>
<feature type="compositionally biased region" description="Low complexity" evidence="2">
    <location>
        <begin position="111"/>
        <end position="123"/>
    </location>
</feature>